<name>A0ABR0UFQ7_REHGL</name>
<dbReference type="PANTHER" id="PTHR31286">
    <property type="entry name" value="GLYCINE-RICH CELL WALL STRUCTURAL PROTEIN 1.8-LIKE"/>
    <property type="match status" value="1"/>
</dbReference>
<dbReference type="Pfam" id="PF14111">
    <property type="entry name" value="DUF4283"/>
    <property type="match status" value="1"/>
</dbReference>
<dbReference type="EMBL" id="JABTTQ020002918">
    <property type="protein sequence ID" value="KAK6121385.1"/>
    <property type="molecule type" value="Genomic_DNA"/>
</dbReference>
<accession>A0ABR0UFQ7</accession>
<dbReference type="Proteomes" id="UP001318860">
    <property type="component" value="Unassembled WGS sequence"/>
</dbReference>
<dbReference type="InterPro" id="IPR025558">
    <property type="entry name" value="DUF4283"/>
</dbReference>
<evidence type="ECO:0000259" key="1">
    <source>
        <dbReference type="Pfam" id="PF14111"/>
    </source>
</evidence>
<protein>
    <recommendedName>
        <fullName evidence="1">DUF4283 domain-containing protein</fullName>
    </recommendedName>
</protein>
<feature type="domain" description="DUF4283" evidence="1">
    <location>
        <begin position="45"/>
        <end position="123"/>
    </location>
</feature>
<keyword evidence="3" id="KW-1185">Reference proteome</keyword>
<dbReference type="InterPro" id="IPR040256">
    <property type="entry name" value="At4g02000-like"/>
</dbReference>
<comment type="caution">
    <text evidence="2">The sequence shown here is derived from an EMBL/GenBank/DDBJ whole genome shotgun (WGS) entry which is preliminary data.</text>
</comment>
<sequence>MADFSSCPSEYQTPKLGSYENVIASSSNRSNLPFDPKRIVPVGTHQLTLIGKFSFAIPHPKGIDSGLSALNLKGTYSWSFANPSHIIIKLQLEEDFNKLWMGTLWSLGDCPMRVFKWTPSFNPRIEAPLAPVWIRLPGLPIHFFDHNALFAIGMIIGTPLQVDSLTTSRSRLSMARVCVELDLLKERIEEVVLEFDDTSRSKDYL</sequence>
<gene>
    <name evidence="2" type="ORF">DH2020_044867</name>
</gene>
<reference evidence="2 3" key="1">
    <citation type="journal article" date="2021" name="Comput. Struct. Biotechnol. J.">
        <title>De novo genome assembly of the potent medicinal plant Rehmannia glutinosa using nanopore technology.</title>
        <authorList>
            <person name="Ma L."/>
            <person name="Dong C."/>
            <person name="Song C."/>
            <person name="Wang X."/>
            <person name="Zheng X."/>
            <person name="Niu Y."/>
            <person name="Chen S."/>
            <person name="Feng W."/>
        </authorList>
    </citation>
    <scope>NUCLEOTIDE SEQUENCE [LARGE SCALE GENOMIC DNA]</scope>
    <source>
        <strain evidence="2">DH-2019</strain>
    </source>
</reference>
<evidence type="ECO:0000313" key="3">
    <source>
        <dbReference type="Proteomes" id="UP001318860"/>
    </source>
</evidence>
<evidence type="ECO:0000313" key="2">
    <source>
        <dbReference type="EMBL" id="KAK6121385.1"/>
    </source>
</evidence>
<proteinExistence type="predicted"/>
<organism evidence="2 3">
    <name type="scientific">Rehmannia glutinosa</name>
    <name type="common">Chinese foxglove</name>
    <dbReference type="NCBI Taxonomy" id="99300"/>
    <lineage>
        <taxon>Eukaryota</taxon>
        <taxon>Viridiplantae</taxon>
        <taxon>Streptophyta</taxon>
        <taxon>Embryophyta</taxon>
        <taxon>Tracheophyta</taxon>
        <taxon>Spermatophyta</taxon>
        <taxon>Magnoliopsida</taxon>
        <taxon>eudicotyledons</taxon>
        <taxon>Gunneridae</taxon>
        <taxon>Pentapetalae</taxon>
        <taxon>asterids</taxon>
        <taxon>lamiids</taxon>
        <taxon>Lamiales</taxon>
        <taxon>Orobanchaceae</taxon>
        <taxon>Rehmannieae</taxon>
        <taxon>Rehmannia</taxon>
    </lineage>
</organism>
<dbReference type="PANTHER" id="PTHR31286:SF179">
    <property type="entry name" value="RNASE H TYPE-1 DOMAIN-CONTAINING PROTEIN"/>
    <property type="match status" value="1"/>
</dbReference>